<reference evidence="1" key="1">
    <citation type="submission" date="2019-04" db="EMBL/GenBank/DDBJ databases">
        <authorList>
            <person name="Brambilla D."/>
        </authorList>
    </citation>
    <scope>NUCLEOTIDE SEQUENCE</scope>
    <source>
        <strain evidence="1">BAL1</strain>
    </source>
</reference>
<dbReference type="AlphaFoldDB" id="A0A486XVR6"/>
<proteinExistence type="predicted"/>
<sequence>MNEPHGFYGIYQVWLGNFVTADQGWEAMQLRNVPRKHSRFFYPYTRLGQRGLQRLNTLTEQAFCQKLAHMGCIPSSLLLGYSLTREYGDTGRVICEVSGYQYLYFGIEGILQHYIEPGFYEEVQLFFGDPLLLEICWYLLRSYKPLGLDHGDHPVMQFCQMVTSDSFSYPRLDS</sequence>
<gene>
    <name evidence="1" type="ORF">BAL341_2922</name>
</gene>
<accession>A0A486XVR6</accession>
<dbReference type="EMBL" id="CAAJGR010000007">
    <property type="protein sequence ID" value="VHO05836.1"/>
    <property type="molecule type" value="Genomic_DNA"/>
</dbReference>
<name>A0A486XVR6_9GAMM</name>
<protein>
    <submittedName>
        <fullName evidence="1">Uncharacterized protein</fullName>
    </submittedName>
</protein>
<organism evidence="1">
    <name type="scientific">Rheinheimera sp. BAL341</name>
    <dbReference type="NCBI Taxonomy" id="1708203"/>
    <lineage>
        <taxon>Bacteria</taxon>
        <taxon>Pseudomonadati</taxon>
        <taxon>Pseudomonadota</taxon>
        <taxon>Gammaproteobacteria</taxon>
        <taxon>Chromatiales</taxon>
        <taxon>Chromatiaceae</taxon>
        <taxon>Rheinheimera</taxon>
    </lineage>
</organism>
<evidence type="ECO:0000313" key="1">
    <source>
        <dbReference type="EMBL" id="VHO05836.1"/>
    </source>
</evidence>